<dbReference type="InterPro" id="IPR036909">
    <property type="entry name" value="Cyt_c-like_dom_sf"/>
</dbReference>
<protein>
    <recommendedName>
        <fullName evidence="4">Cytochrome c domain-containing protein</fullName>
    </recommendedName>
</protein>
<evidence type="ECO:0000313" key="5">
    <source>
        <dbReference type="EMBL" id="SVA98753.1"/>
    </source>
</evidence>
<accession>A0A382ACS3</accession>
<keyword evidence="3" id="KW-0408">Iron</keyword>
<feature type="non-terminal residue" evidence="5">
    <location>
        <position position="130"/>
    </location>
</feature>
<sequence length="130" mass="13725">MKRLIVMALLLSIAGAQVDYNSQIQTIFNEKCTGCHGGSGGLTLSSYDELMKGGNSGAVIKAGDASNSLLIQRIEGSVTPQMPQGGDALSDSVISLIKKWINEGAPEKVSITVESQLPSRFEIVGNYPNP</sequence>
<feature type="domain" description="Cytochrome c" evidence="4">
    <location>
        <begin position="19"/>
        <end position="105"/>
    </location>
</feature>
<dbReference type="Gene3D" id="1.10.760.10">
    <property type="entry name" value="Cytochrome c-like domain"/>
    <property type="match status" value="1"/>
</dbReference>
<dbReference type="GO" id="GO:0046872">
    <property type="term" value="F:metal ion binding"/>
    <property type="evidence" value="ECO:0007669"/>
    <property type="project" value="UniProtKB-KW"/>
</dbReference>
<evidence type="ECO:0000256" key="1">
    <source>
        <dbReference type="ARBA" id="ARBA00022617"/>
    </source>
</evidence>
<gene>
    <name evidence="5" type="ORF">METZ01_LOCUS151607</name>
</gene>
<evidence type="ECO:0000256" key="3">
    <source>
        <dbReference type="ARBA" id="ARBA00023004"/>
    </source>
</evidence>
<dbReference type="PROSITE" id="PS51007">
    <property type="entry name" value="CYTC"/>
    <property type="match status" value="1"/>
</dbReference>
<proteinExistence type="predicted"/>
<organism evidence="5">
    <name type="scientific">marine metagenome</name>
    <dbReference type="NCBI Taxonomy" id="408172"/>
    <lineage>
        <taxon>unclassified sequences</taxon>
        <taxon>metagenomes</taxon>
        <taxon>ecological metagenomes</taxon>
    </lineage>
</organism>
<dbReference type="Pfam" id="PF07635">
    <property type="entry name" value="PSCyt1"/>
    <property type="match status" value="1"/>
</dbReference>
<dbReference type="PANTHER" id="PTHR35889:SF3">
    <property type="entry name" value="F-BOX DOMAIN-CONTAINING PROTEIN"/>
    <property type="match status" value="1"/>
</dbReference>
<name>A0A382ACS3_9ZZZZ</name>
<dbReference type="InterPro" id="IPR011429">
    <property type="entry name" value="Cyt_c_Planctomycete-type"/>
</dbReference>
<dbReference type="GO" id="GO:0009055">
    <property type="term" value="F:electron transfer activity"/>
    <property type="evidence" value="ECO:0007669"/>
    <property type="project" value="InterPro"/>
</dbReference>
<dbReference type="GO" id="GO:0020037">
    <property type="term" value="F:heme binding"/>
    <property type="evidence" value="ECO:0007669"/>
    <property type="project" value="InterPro"/>
</dbReference>
<keyword evidence="2" id="KW-0479">Metal-binding</keyword>
<keyword evidence="1" id="KW-0349">Heme</keyword>
<evidence type="ECO:0000256" key="2">
    <source>
        <dbReference type="ARBA" id="ARBA00022723"/>
    </source>
</evidence>
<dbReference type="InterPro" id="IPR009056">
    <property type="entry name" value="Cyt_c-like_dom"/>
</dbReference>
<dbReference type="PANTHER" id="PTHR35889">
    <property type="entry name" value="CYCLOINULO-OLIGOSACCHARIDE FRUCTANOTRANSFERASE-RELATED"/>
    <property type="match status" value="1"/>
</dbReference>
<dbReference type="EMBL" id="UINC01024666">
    <property type="protein sequence ID" value="SVA98753.1"/>
    <property type="molecule type" value="Genomic_DNA"/>
</dbReference>
<evidence type="ECO:0000259" key="4">
    <source>
        <dbReference type="PROSITE" id="PS51007"/>
    </source>
</evidence>
<dbReference type="AlphaFoldDB" id="A0A382ACS3"/>
<reference evidence="5" key="1">
    <citation type="submission" date="2018-05" db="EMBL/GenBank/DDBJ databases">
        <authorList>
            <person name="Lanie J.A."/>
            <person name="Ng W.-L."/>
            <person name="Kazmierczak K.M."/>
            <person name="Andrzejewski T.M."/>
            <person name="Davidsen T.M."/>
            <person name="Wayne K.J."/>
            <person name="Tettelin H."/>
            <person name="Glass J.I."/>
            <person name="Rusch D."/>
            <person name="Podicherti R."/>
            <person name="Tsui H.-C.T."/>
            <person name="Winkler M.E."/>
        </authorList>
    </citation>
    <scope>NUCLEOTIDE SEQUENCE</scope>
</reference>
<dbReference type="SUPFAM" id="SSF46626">
    <property type="entry name" value="Cytochrome c"/>
    <property type="match status" value="1"/>
</dbReference>